<reference evidence="2 3" key="1">
    <citation type="submission" date="2019-05" db="EMBL/GenBank/DDBJ databases">
        <title>Emergence of the Ug99 lineage of the wheat stem rust pathogen through somatic hybridization.</title>
        <authorList>
            <person name="Li F."/>
            <person name="Upadhyaya N.M."/>
            <person name="Sperschneider J."/>
            <person name="Matny O."/>
            <person name="Nguyen-Phuc H."/>
            <person name="Mago R."/>
            <person name="Raley C."/>
            <person name="Miller M.E."/>
            <person name="Silverstein K.A.T."/>
            <person name="Henningsen E."/>
            <person name="Hirsch C.D."/>
            <person name="Visser B."/>
            <person name="Pretorius Z.A."/>
            <person name="Steffenson B.J."/>
            <person name="Schwessinger B."/>
            <person name="Dodds P.N."/>
            <person name="Figueroa M."/>
        </authorList>
    </citation>
    <scope>NUCLEOTIDE SEQUENCE [LARGE SCALE GENOMIC DNA]</scope>
    <source>
        <strain evidence="2 3">Ug99</strain>
    </source>
</reference>
<comment type="caution">
    <text evidence="2">The sequence shown here is derived from an EMBL/GenBank/DDBJ whole genome shotgun (WGS) entry which is preliminary data.</text>
</comment>
<protein>
    <submittedName>
        <fullName evidence="2">Uncharacterized protein</fullName>
    </submittedName>
</protein>
<evidence type="ECO:0000313" key="2">
    <source>
        <dbReference type="EMBL" id="KAA1128602.1"/>
    </source>
</evidence>
<accession>A0A5B0RTD5</accession>
<dbReference type="EMBL" id="VDEP01000140">
    <property type="protein sequence ID" value="KAA1128602.1"/>
    <property type="molecule type" value="Genomic_DNA"/>
</dbReference>
<dbReference type="Proteomes" id="UP000325313">
    <property type="component" value="Unassembled WGS sequence"/>
</dbReference>
<name>A0A5B0RTD5_PUCGR</name>
<dbReference type="AlphaFoldDB" id="A0A5B0RTD5"/>
<organism evidence="2 3">
    <name type="scientific">Puccinia graminis f. sp. tritici</name>
    <dbReference type="NCBI Taxonomy" id="56615"/>
    <lineage>
        <taxon>Eukaryota</taxon>
        <taxon>Fungi</taxon>
        <taxon>Dikarya</taxon>
        <taxon>Basidiomycota</taxon>
        <taxon>Pucciniomycotina</taxon>
        <taxon>Pucciniomycetes</taxon>
        <taxon>Pucciniales</taxon>
        <taxon>Pucciniaceae</taxon>
        <taxon>Puccinia</taxon>
    </lineage>
</organism>
<evidence type="ECO:0000313" key="3">
    <source>
        <dbReference type="Proteomes" id="UP000325313"/>
    </source>
</evidence>
<gene>
    <name evidence="2" type="ORF">PGTUg99_011375</name>
</gene>
<feature type="region of interest" description="Disordered" evidence="1">
    <location>
        <begin position="1"/>
        <end position="57"/>
    </location>
</feature>
<evidence type="ECO:0000256" key="1">
    <source>
        <dbReference type="SAM" id="MobiDB-lite"/>
    </source>
</evidence>
<feature type="compositionally biased region" description="Polar residues" evidence="1">
    <location>
        <begin position="28"/>
        <end position="50"/>
    </location>
</feature>
<sequence length="88" mass="9670">MQKMLRKRIGQKQGGQQEWSPTAPVASPSCSTTPSTFREASPHTAQPFSDQKNHSWRLIIEPHTSKNSPLSSLSATIINGVLPSQTAW</sequence>
<feature type="compositionally biased region" description="Basic residues" evidence="1">
    <location>
        <begin position="1"/>
        <end position="10"/>
    </location>
</feature>
<proteinExistence type="predicted"/>